<reference evidence="1" key="1">
    <citation type="submission" date="2018-07" db="EMBL/GenBank/DDBJ databases">
        <authorList>
            <person name="Quirk P.G."/>
            <person name="Krulwich T.A."/>
        </authorList>
    </citation>
    <scope>NUCLEOTIDE SEQUENCE</scope>
    <source>
        <strain evidence="1">Anand</strain>
    </source>
</reference>
<dbReference type="EMBL" id="UIVT01000001">
    <property type="protein sequence ID" value="SVP88955.1"/>
    <property type="molecule type" value="Genomic_DNA"/>
</dbReference>
<sequence>MGVVVVFLILTKEVFKSNGLEHIKTYISGIMERFKVSNQNIKFVLVKHGTKDLFMTDQGNVQRSSNSTHKNNDHQSLISIINELETYLLIYHNVDTIETDDDGDLANIVAVSAKSLRTSYSRRNLTKFKLKNNQIAKDEPEMMKKIWLSQLLQVPNIGKDEAIELIKKYAKPYEVIESLKISEDNFYNVLKNIEIPGKKRKTLGKITSKRFLTF</sequence>
<dbReference type="VEuPathDB" id="PiroplasmaDB:TA05810"/>
<accession>A0A3B0N1L4</accession>
<evidence type="ECO:0008006" key="2">
    <source>
        <dbReference type="Google" id="ProtNLM"/>
    </source>
</evidence>
<proteinExistence type="predicted"/>
<name>A0A3B0N1L4_THEAN</name>
<dbReference type="AlphaFoldDB" id="A0A3B0N1L4"/>
<organism evidence="1">
    <name type="scientific">Theileria annulata</name>
    <dbReference type="NCBI Taxonomy" id="5874"/>
    <lineage>
        <taxon>Eukaryota</taxon>
        <taxon>Sar</taxon>
        <taxon>Alveolata</taxon>
        <taxon>Apicomplexa</taxon>
        <taxon>Aconoidasida</taxon>
        <taxon>Piroplasmida</taxon>
        <taxon>Theileriidae</taxon>
        <taxon>Theileria</taxon>
    </lineage>
</organism>
<evidence type="ECO:0000313" key="1">
    <source>
        <dbReference type="EMBL" id="SVP88955.1"/>
    </source>
</evidence>
<protein>
    <recommendedName>
        <fullName evidence="2">ERCC4 domain-containing protein</fullName>
    </recommendedName>
</protein>
<dbReference type="InterPro" id="IPR042530">
    <property type="entry name" value="EME1/EME2_C"/>
</dbReference>
<gene>
    <name evidence="1" type="ORF">TAT_000080700</name>
</gene>
<dbReference type="Gene3D" id="1.10.150.670">
    <property type="entry name" value="Crossover junction endonuclease EME1, DNA-binding domain"/>
    <property type="match status" value="1"/>
</dbReference>